<dbReference type="Gene3D" id="1.20.120.440">
    <property type="entry name" value="YppE-like"/>
    <property type="match status" value="1"/>
</dbReference>
<dbReference type="InterPro" id="IPR014913">
    <property type="entry name" value="YppE-like"/>
</dbReference>
<dbReference type="EMBL" id="BMOK01000003">
    <property type="protein sequence ID" value="GGL48075.1"/>
    <property type="molecule type" value="Genomic_DNA"/>
</dbReference>
<protein>
    <recommendedName>
        <fullName evidence="3">DUF1798 family protein</fullName>
    </recommendedName>
</protein>
<evidence type="ECO:0000313" key="2">
    <source>
        <dbReference type="Proteomes" id="UP000654670"/>
    </source>
</evidence>
<reference evidence="1" key="1">
    <citation type="journal article" date="2014" name="Int. J. Syst. Evol. Microbiol.">
        <title>Complete genome sequence of Corynebacterium casei LMG S-19264T (=DSM 44701T), isolated from a smear-ripened cheese.</title>
        <authorList>
            <consortium name="US DOE Joint Genome Institute (JGI-PGF)"/>
            <person name="Walter F."/>
            <person name="Albersmeier A."/>
            <person name="Kalinowski J."/>
            <person name="Ruckert C."/>
        </authorList>
    </citation>
    <scope>NUCLEOTIDE SEQUENCE</scope>
    <source>
        <strain evidence="1">JCM 15325</strain>
    </source>
</reference>
<evidence type="ECO:0000313" key="1">
    <source>
        <dbReference type="EMBL" id="GGL48075.1"/>
    </source>
</evidence>
<evidence type="ECO:0008006" key="3">
    <source>
        <dbReference type="Google" id="ProtNLM"/>
    </source>
</evidence>
<dbReference type="RefSeq" id="WP_188802013.1">
    <property type="nucleotide sequence ID" value="NZ_BMOK01000003.1"/>
</dbReference>
<dbReference type="SUPFAM" id="SSF140415">
    <property type="entry name" value="YppE-like"/>
    <property type="match status" value="1"/>
</dbReference>
<sequence>MREEESSRLKQLTAELKEKNREAYEQFVSRTSRPGYKNDFYGEVKPFADRVQLLIDAWRPLAEDWVSSKKPKYVFPIQIKDTYDNLAIVCVTAFQTDTRRRRFIETIKAVDYVLENILGQIEQDRDFSGF</sequence>
<gene>
    <name evidence="1" type="ORF">GCM10007968_10370</name>
</gene>
<comment type="caution">
    <text evidence="1">The sequence shown here is derived from an EMBL/GenBank/DDBJ whole genome shotgun (WGS) entry which is preliminary data.</text>
</comment>
<proteinExistence type="predicted"/>
<dbReference type="InterPro" id="IPR023351">
    <property type="entry name" value="YppE-like_sf"/>
</dbReference>
<accession>A0A917RZI6</accession>
<dbReference type="Proteomes" id="UP000654670">
    <property type="component" value="Unassembled WGS sequence"/>
</dbReference>
<organism evidence="1 2">
    <name type="scientific">Sporolactobacillus putidus</name>
    <dbReference type="NCBI Taxonomy" id="492735"/>
    <lineage>
        <taxon>Bacteria</taxon>
        <taxon>Bacillati</taxon>
        <taxon>Bacillota</taxon>
        <taxon>Bacilli</taxon>
        <taxon>Bacillales</taxon>
        <taxon>Sporolactobacillaceae</taxon>
        <taxon>Sporolactobacillus</taxon>
    </lineage>
</organism>
<reference evidence="1" key="2">
    <citation type="submission" date="2020-09" db="EMBL/GenBank/DDBJ databases">
        <authorList>
            <person name="Sun Q."/>
            <person name="Ohkuma M."/>
        </authorList>
    </citation>
    <scope>NUCLEOTIDE SEQUENCE</scope>
    <source>
        <strain evidence="1">JCM 15325</strain>
    </source>
</reference>
<keyword evidence="2" id="KW-1185">Reference proteome</keyword>
<dbReference type="AlphaFoldDB" id="A0A917RZI6"/>
<dbReference type="Pfam" id="PF08807">
    <property type="entry name" value="DUF1798"/>
    <property type="match status" value="1"/>
</dbReference>
<name>A0A917RZI6_9BACL</name>